<dbReference type="Proteomes" id="UP000008957">
    <property type="component" value="Chromosome"/>
</dbReference>
<dbReference type="EMBL" id="FP929056">
    <property type="protein sequence ID" value="CBL28337.1"/>
    <property type="molecule type" value="Genomic_DNA"/>
</dbReference>
<sequence>MKKFLFGFVLCLMMAGTCFAVDSGDAVKADISDAVPSNARFYTIRLVPGTDVVKELRAFVDKKGIQAAAIVSAVGSLSEANIRFADRSEGTLMKGKYEVIYFGGTLDAEKHHLHLSIADEDGRMWGGHMMKEGSITRTTMEIVVMELTDVVYKREKCPISTYNELVVYPREAAK</sequence>
<dbReference type="Pfam" id="PF03479">
    <property type="entry name" value="PCC"/>
    <property type="match status" value="1"/>
</dbReference>
<organism evidence="3 4">
    <name type="scientific">Fretibacterium fastidiosum</name>
    <dbReference type="NCBI Taxonomy" id="651822"/>
    <lineage>
        <taxon>Bacteria</taxon>
        <taxon>Thermotogati</taxon>
        <taxon>Synergistota</taxon>
        <taxon>Synergistia</taxon>
        <taxon>Synergistales</taxon>
        <taxon>Aminobacteriaceae</taxon>
        <taxon>Fretibacterium</taxon>
    </lineage>
</organism>
<proteinExistence type="predicted"/>
<feature type="signal peptide" evidence="1">
    <location>
        <begin position="1"/>
        <end position="20"/>
    </location>
</feature>
<gene>
    <name evidence="3" type="ORF">SY1_11750</name>
</gene>
<accession>A0AB94IX77</accession>
<keyword evidence="4" id="KW-1185">Reference proteome</keyword>
<name>A0AB94IX77_9BACT</name>
<protein>
    <submittedName>
        <fullName evidence="3">Predicted DNA-binding protein with PD1-like DNA-binding motif</fullName>
    </submittedName>
</protein>
<dbReference type="PANTHER" id="PTHR34988:SF1">
    <property type="entry name" value="DNA-BINDING PROTEIN"/>
    <property type="match status" value="1"/>
</dbReference>
<dbReference type="KEGG" id="sbr:SY1_11750"/>
<dbReference type="Gene3D" id="3.30.1330.80">
    <property type="entry name" value="Hypothetical protein, similar to alpha- acetolactate decarboxylase, domain 2"/>
    <property type="match status" value="1"/>
</dbReference>
<evidence type="ECO:0000313" key="3">
    <source>
        <dbReference type="EMBL" id="CBL28337.1"/>
    </source>
</evidence>
<keyword evidence="1" id="KW-0732">Signal</keyword>
<dbReference type="AlphaFoldDB" id="A0AB94IX77"/>
<feature type="domain" description="PPC" evidence="2">
    <location>
        <begin position="36"/>
        <end position="168"/>
    </location>
</feature>
<reference evidence="4" key="1">
    <citation type="submission" date="2010-03" db="EMBL/GenBank/DDBJ databases">
        <title>The genome sequence of Synergistetes sp. SGP1.</title>
        <authorList>
            <consortium name="metaHIT consortium -- http://www.metahit.eu/"/>
            <person name="Pajon A."/>
            <person name="Turner K."/>
            <person name="Parkhill J."/>
            <person name="Wade W."/>
            <person name="Vartoukian S."/>
        </authorList>
    </citation>
    <scope>NUCLEOTIDE SEQUENCE [LARGE SCALE GENOMIC DNA]</scope>
    <source>
        <strain evidence="4">SGP1</strain>
    </source>
</reference>
<evidence type="ECO:0000313" key="4">
    <source>
        <dbReference type="Proteomes" id="UP000008957"/>
    </source>
</evidence>
<dbReference type="CDD" id="cd11378">
    <property type="entry name" value="DUF296"/>
    <property type="match status" value="1"/>
</dbReference>
<evidence type="ECO:0000259" key="2">
    <source>
        <dbReference type="PROSITE" id="PS51742"/>
    </source>
</evidence>
<dbReference type="PANTHER" id="PTHR34988">
    <property type="entry name" value="PROTEIN, PUTATIVE-RELATED"/>
    <property type="match status" value="1"/>
</dbReference>
<feature type="chain" id="PRO_5044495843" evidence="1">
    <location>
        <begin position="21"/>
        <end position="174"/>
    </location>
</feature>
<dbReference type="RefSeq" id="WP_015556484.1">
    <property type="nucleotide sequence ID" value="NC_021038.1"/>
</dbReference>
<evidence type="ECO:0000256" key="1">
    <source>
        <dbReference type="SAM" id="SignalP"/>
    </source>
</evidence>
<dbReference type="PROSITE" id="PS51742">
    <property type="entry name" value="PPC"/>
    <property type="match status" value="1"/>
</dbReference>
<dbReference type="SUPFAM" id="SSF117856">
    <property type="entry name" value="AF0104/ALDC/Ptd012-like"/>
    <property type="match status" value="1"/>
</dbReference>
<reference evidence="3 4" key="2">
    <citation type="submission" date="2010-03" db="EMBL/GenBank/DDBJ databases">
        <authorList>
            <person name="Pajon A."/>
        </authorList>
    </citation>
    <scope>NUCLEOTIDE SEQUENCE [LARGE SCALE GENOMIC DNA]</scope>
    <source>
        <strain evidence="3 4">SGP1</strain>
    </source>
</reference>
<dbReference type="InterPro" id="IPR005175">
    <property type="entry name" value="PPC_dom"/>
</dbReference>